<keyword evidence="1" id="KW-0479">Metal-binding</keyword>
<keyword evidence="5" id="KW-1185">Reference proteome</keyword>
<dbReference type="PROSITE" id="PS51085">
    <property type="entry name" value="2FE2S_FER_2"/>
    <property type="match status" value="1"/>
</dbReference>
<dbReference type="Pfam" id="PF00111">
    <property type="entry name" value="Fer2"/>
    <property type="match status" value="1"/>
</dbReference>
<evidence type="ECO:0000313" key="5">
    <source>
        <dbReference type="Proteomes" id="UP000269793"/>
    </source>
</evidence>
<dbReference type="EMBL" id="CP033150">
    <property type="protein sequence ID" value="AYO42763.1"/>
    <property type="molecule type" value="Genomic_DNA"/>
</dbReference>
<gene>
    <name evidence="4" type="ORF">DNF11_1813</name>
</gene>
<dbReference type="InterPro" id="IPR009737">
    <property type="entry name" value="Aim32/Apd1-like"/>
</dbReference>
<proteinExistence type="predicted"/>
<keyword evidence="1" id="KW-0001">2Fe-2S</keyword>
<keyword evidence="2" id="KW-0411">Iron-sulfur</keyword>
<evidence type="ECO:0000256" key="1">
    <source>
        <dbReference type="ARBA" id="ARBA00022714"/>
    </source>
</evidence>
<evidence type="ECO:0000256" key="2">
    <source>
        <dbReference type="ARBA" id="ARBA00023014"/>
    </source>
</evidence>
<dbReference type="GO" id="GO:0051537">
    <property type="term" value="F:2 iron, 2 sulfur cluster binding"/>
    <property type="evidence" value="ECO:0007669"/>
    <property type="project" value="UniProtKB-KW"/>
</dbReference>
<dbReference type="InterPro" id="IPR001041">
    <property type="entry name" value="2Fe-2S_ferredoxin-type"/>
</dbReference>
<dbReference type="VEuPathDB" id="FungiDB:DNF11_1813"/>
<sequence length="457" mass="51655">MLWRRLRRLYSSRAWGTFACDTSPALDHRHQIPAAPYDASPLAGTVSRSDAHLILHPAQYARPPTTWPSHVESASALLSELTSRTKPHGSLDGFRVNLSSGDDAALPTADAWDPRRSAAARWPPNHQQEDEQYWMYAYAMPGRLVKWPQPVSLRTLPSGAELRASLQALWHKAEDQHETHIYVCTHGMRDCRCGVAGPALYDALNEAVEKHDTQCRFEGTQPARRIRVWPISHVGGHKFAACALVYPHGDWYGNLRVSDAPLLVRAALAPPSSRHDLDDLRERLVLWPRWRGRLGMSEAEQRDHIDTWGPPIVHTAHITPQRRAGPSTRDTPHLLPLRFHSHDGQWYDVEGEEGESLMQVARRYDLPGIEATCGGELECATCHAYVCDAQRDDRQARGMTHEAPSWSADEVSQEEDDMLEYAPFRQASSRLTCQVRVTRALSDWMMQDGGRVELNRY</sequence>
<accession>A0A3G2S3U5</accession>
<dbReference type="SUPFAM" id="SSF54292">
    <property type="entry name" value="2Fe-2S ferredoxin-like"/>
    <property type="match status" value="1"/>
</dbReference>
<dbReference type="STRING" id="425264.A0A3G2S3U5"/>
<dbReference type="InterPro" id="IPR036010">
    <property type="entry name" value="2Fe-2S_ferredoxin-like_sf"/>
</dbReference>
<evidence type="ECO:0000259" key="3">
    <source>
        <dbReference type="PROSITE" id="PS51085"/>
    </source>
</evidence>
<name>A0A3G2S3U5_MALR7</name>
<dbReference type="CDD" id="cd03062">
    <property type="entry name" value="TRX_Fd_Sucrase"/>
    <property type="match status" value="1"/>
</dbReference>
<dbReference type="AlphaFoldDB" id="A0A3G2S3U5"/>
<keyword evidence="1" id="KW-0408">Iron</keyword>
<dbReference type="SUPFAM" id="SSF52833">
    <property type="entry name" value="Thioredoxin-like"/>
    <property type="match status" value="1"/>
</dbReference>
<protein>
    <submittedName>
        <fullName evidence="4">Ferredoxin-6</fullName>
    </submittedName>
</protein>
<dbReference type="PANTHER" id="PTHR31902">
    <property type="entry name" value="ACTIN PATCHES DISTAL PROTEIN 1"/>
    <property type="match status" value="1"/>
</dbReference>
<dbReference type="InterPro" id="IPR036249">
    <property type="entry name" value="Thioredoxin-like_sf"/>
</dbReference>
<feature type="domain" description="2Fe-2S ferredoxin-type" evidence="3">
    <location>
        <begin position="335"/>
        <end position="457"/>
    </location>
</feature>
<organism evidence="4 5">
    <name type="scientific">Malassezia restricta (strain ATCC 96810 / NBRC 103918 / CBS 7877)</name>
    <name type="common">Seborrheic dermatitis infection agent</name>
    <dbReference type="NCBI Taxonomy" id="425264"/>
    <lineage>
        <taxon>Eukaryota</taxon>
        <taxon>Fungi</taxon>
        <taxon>Dikarya</taxon>
        <taxon>Basidiomycota</taxon>
        <taxon>Ustilaginomycotina</taxon>
        <taxon>Malasseziomycetes</taxon>
        <taxon>Malasseziales</taxon>
        <taxon>Malasseziaceae</taxon>
        <taxon>Malassezia</taxon>
    </lineage>
</organism>
<reference evidence="4 5" key="1">
    <citation type="submission" date="2018-10" db="EMBL/GenBank/DDBJ databases">
        <title>Complete genome sequence of Malassezia restricta CBS 7877.</title>
        <authorList>
            <person name="Morand S.C."/>
            <person name="Bertignac M."/>
            <person name="Iltis A."/>
            <person name="Kolder I."/>
            <person name="Pirovano W."/>
            <person name="Jourdain R."/>
            <person name="Clavaud C."/>
        </authorList>
    </citation>
    <scope>NUCLEOTIDE SEQUENCE [LARGE SCALE GENOMIC DNA]</scope>
    <source>
        <strain evidence="4 5">CBS 7877</strain>
    </source>
</reference>
<dbReference type="Pfam" id="PF06999">
    <property type="entry name" value="Suc_Fer-like"/>
    <property type="match status" value="1"/>
</dbReference>
<dbReference type="Gene3D" id="3.40.30.10">
    <property type="entry name" value="Glutaredoxin"/>
    <property type="match status" value="1"/>
</dbReference>
<dbReference type="CDD" id="cd00207">
    <property type="entry name" value="fer2"/>
    <property type="match status" value="1"/>
</dbReference>
<dbReference type="Gene3D" id="3.10.20.30">
    <property type="match status" value="1"/>
</dbReference>
<dbReference type="OrthoDB" id="10253744at2759"/>
<evidence type="ECO:0000313" key="4">
    <source>
        <dbReference type="EMBL" id="AYO42763.1"/>
    </source>
</evidence>
<dbReference type="InterPro" id="IPR012675">
    <property type="entry name" value="Beta-grasp_dom_sf"/>
</dbReference>
<dbReference type="Proteomes" id="UP000269793">
    <property type="component" value="Chromosome III"/>
</dbReference>